<keyword evidence="1" id="KW-0812">Transmembrane</keyword>
<dbReference type="AlphaFoldDB" id="A0A0A3I395"/>
<evidence type="ECO:0000256" key="1">
    <source>
        <dbReference type="SAM" id="Phobius"/>
    </source>
</evidence>
<keyword evidence="1" id="KW-1133">Transmembrane helix</keyword>
<keyword evidence="1" id="KW-0472">Membrane</keyword>
<organism evidence="2 3">
    <name type="scientific">Ureibacillus manganicus DSM 26584</name>
    <dbReference type="NCBI Taxonomy" id="1384049"/>
    <lineage>
        <taxon>Bacteria</taxon>
        <taxon>Bacillati</taxon>
        <taxon>Bacillota</taxon>
        <taxon>Bacilli</taxon>
        <taxon>Bacillales</taxon>
        <taxon>Caryophanaceae</taxon>
        <taxon>Ureibacillus</taxon>
    </lineage>
</organism>
<feature type="transmembrane region" description="Helical" evidence="1">
    <location>
        <begin position="46"/>
        <end position="65"/>
    </location>
</feature>
<reference evidence="2 3" key="1">
    <citation type="submission" date="2014-02" db="EMBL/GenBank/DDBJ databases">
        <title>Draft genome sequence of Lysinibacillus manganicus DSM 26584T.</title>
        <authorList>
            <person name="Zhang F."/>
            <person name="Wang G."/>
            <person name="Zhang L."/>
        </authorList>
    </citation>
    <scope>NUCLEOTIDE SEQUENCE [LARGE SCALE GENOMIC DNA]</scope>
    <source>
        <strain evidence="2 3">DSM 26584</strain>
    </source>
</reference>
<dbReference type="Pfam" id="PF13789">
    <property type="entry name" value="DUF4181"/>
    <property type="match status" value="1"/>
</dbReference>
<name>A0A0A3I395_9BACL</name>
<proteinExistence type="predicted"/>
<dbReference type="EMBL" id="JPVN01000014">
    <property type="protein sequence ID" value="KGR77975.1"/>
    <property type="molecule type" value="Genomic_DNA"/>
</dbReference>
<sequence>MVLTKLLLFLAMFFCLKFLLKRALIKIFKVEKESYHKEFVHKKHKIINVILGTFLIPIFILLLYFLQIGVISQMSVLGIFLLSAAVPWVIESFFWWKQDPDSRYYVVCIGEAIFFVIFAVIVWQFGIFGLTTI</sequence>
<gene>
    <name evidence="2" type="ORF">CD29_12505</name>
</gene>
<feature type="transmembrane region" description="Helical" evidence="1">
    <location>
        <begin position="71"/>
        <end position="90"/>
    </location>
</feature>
<evidence type="ECO:0000313" key="3">
    <source>
        <dbReference type="Proteomes" id="UP000030416"/>
    </source>
</evidence>
<comment type="caution">
    <text evidence="2">The sequence shown here is derived from an EMBL/GenBank/DDBJ whole genome shotgun (WGS) entry which is preliminary data.</text>
</comment>
<dbReference type="Proteomes" id="UP000030416">
    <property type="component" value="Unassembled WGS sequence"/>
</dbReference>
<evidence type="ECO:0008006" key="4">
    <source>
        <dbReference type="Google" id="ProtNLM"/>
    </source>
</evidence>
<accession>A0A0A3I395</accession>
<protein>
    <recommendedName>
        <fullName evidence="4">DUF4181 domain-containing protein</fullName>
    </recommendedName>
</protein>
<dbReference type="InterPro" id="IPR025441">
    <property type="entry name" value="DUF4181"/>
</dbReference>
<keyword evidence="3" id="KW-1185">Reference proteome</keyword>
<dbReference type="OrthoDB" id="2970863at2"/>
<feature type="transmembrane region" description="Helical" evidence="1">
    <location>
        <begin position="6"/>
        <end position="25"/>
    </location>
</feature>
<feature type="transmembrane region" description="Helical" evidence="1">
    <location>
        <begin position="102"/>
        <end position="125"/>
    </location>
</feature>
<evidence type="ECO:0000313" key="2">
    <source>
        <dbReference type="EMBL" id="KGR77975.1"/>
    </source>
</evidence>